<accession>A0A0P1ABS6</accession>
<dbReference type="GeneID" id="36403503"/>
<proteinExistence type="predicted"/>
<feature type="compositionally biased region" description="Polar residues" evidence="1">
    <location>
        <begin position="479"/>
        <end position="500"/>
    </location>
</feature>
<name>A0A0P1ABS6_PLAHL</name>
<evidence type="ECO:0000313" key="3">
    <source>
        <dbReference type="EMBL" id="CEG38369.1"/>
    </source>
</evidence>
<dbReference type="RefSeq" id="XP_024574738.1">
    <property type="nucleotide sequence ID" value="XM_024723797.1"/>
</dbReference>
<feature type="compositionally biased region" description="Polar residues" evidence="1">
    <location>
        <begin position="461"/>
        <end position="472"/>
    </location>
</feature>
<feature type="compositionally biased region" description="Polar residues" evidence="1">
    <location>
        <begin position="686"/>
        <end position="697"/>
    </location>
</feature>
<evidence type="ECO:0000256" key="1">
    <source>
        <dbReference type="SAM" id="MobiDB-lite"/>
    </source>
</evidence>
<keyword evidence="2" id="KW-0732">Signal</keyword>
<feature type="compositionally biased region" description="Polar residues" evidence="1">
    <location>
        <begin position="399"/>
        <end position="422"/>
    </location>
</feature>
<feature type="region of interest" description="Disordered" evidence="1">
    <location>
        <begin position="673"/>
        <end position="697"/>
    </location>
</feature>
<sequence>MNARMGNCYFWLVFLAVVVSVISTPTTATHYLPYAGTRSDEEGRSRRLVGFNAEVNGFEMMVSKLNEEEVAKKMTGYIELIKDNSIDMAIKQLKFPDGTSPFLDVAKMMALVKHAGKEDLVNPLTSLARQLLASCGYDRLSTWIEEAKEDPFKREVAESIEKGLIDYMIDHDMSTEDAFREFNIGFNFYAESEAHAHEKLFVNSGLDILFSYATELNRGKQGLVNDDVKKKAGRKEVITILKNTFEENLVPLLEKAMMLPNVPKSVKDVETALIEDSLGLTVKEFFDLLKLEINDSDLLNRPLMSTLVLFVKMKNGQVDFIKMWDTLVKDNRKKLHTMLKQKPKFPQDWAEDVKKWLENYKSERFVLRYRASMSTPKPEVNLPLPLSPESKVQVTDISFPSSDTKHLVSSSDTSTGPNSKSPGNILPPLSSESMGRVDNLPPPSSESKTEVDNPTPPSLKSKIQVTDISSTPPDAKHLVSSSDTSTGPDSKSPGNISPPKSSGRFYDLRSLFLNAKKVMSSSATSTGPKSSFHVENIQRPSSELKTMEDNSLPPLPESNAKHLTSSSDTSTGLNPQSPGNSLPSLSLEPMNRIDLFPLPDAKRPEINFHVENPPPLSPDAKKPLSSSETFTGLKPQVRLALSPPSPLIKMKELMSSGKAVTFTAEVELNLRQSPSLKSTKEPVMSSKASDTSTETVSTPLLSGAPLSDSRFAIIRRWLLAFLKKLRAILWPFSKKEKSI</sequence>
<feature type="compositionally biased region" description="Low complexity" evidence="1">
    <location>
        <begin position="520"/>
        <end position="531"/>
    </location>
</feature>
<evidence type="ECO:0000313" key="4">
    <source>
        <dbReference type="Proteomes" id="UP000054928"/>
    </source>
</evidence>
<dbReference type="AlphaFoldDB" id="A0A0P1ABS6"/>
<feature type="chain" id="PRO_5006058542" description="RxLR-like protein" evidence="2">
    <location>
        <begin position="24"/>
        <end position="739"/>
    </location>
</feature>
<organism evidence="3 4">
    <name type="scientific">Plasmopara halstedii</name>
    <name type="common">Downy mildew of sunflower</name>
    <dbReference type="NCBI Taxonomy" id="4781"/>
    <lineage>
        <taxon>Eukaryota</taxon>
        <taxon>Sar</taxon>
        <taxon>Stramenopiles</taxon>
        <taxon>Oomycota</taxon>
        <taxon>Peronosporomycetes</taxon>
        <taxon>Peronosporales</taxon>
        <taxon>Peronosporaceae</taxon>
        <taxon>Plasmopara</taxon>
    </lineage>
</organism>
<feature type="compositionally biased region" description="Polar residues" evidence="1">
    <location>
        <begin position="561"/>
        <end position="584"/>
    </location>
</feature>
<protein>
    <recommendedName>
        <fullName evidence="5">RxLR-like protein</fullName>
    </recommendedName>
</protein>
<evidence type="ECO:0000256" key="2">
    <source>
        <dbReference type="SAM" id="SignalP"/>
    </source>
</evidence>
<feature type="signal peptide" evidence="2">
    <location>
        <begin position="1"/>
        <end position="23"/>
    </location>
</feature>
<dbReference type="EMBL" id="CCYD01000321">
    <property type="protein sequence ID" value="CEG38369.1"/>
    <property type="molecule type" value="Genomic_DNA"/>
</dbReference>
<feature type="region of interest" description="Disordered" evidence="1">
    <location>
        <begin position="518"/>
        <end position="588"/>
    </location>
</feature>
<keyword evidence="4" id="KW-1185">Reference proteome</keyword>
<dbReference type="Proteomes" id="UP000054928">
    <property type="component" value="Unassembled WGS sequence"/>
</dbReference>
<reference evidence="4" key="1">
    <citation type="submission" date="2014-09" db="EMBL/GenBank/DDBJ databases">
        <authorList>
            <person name="Sharma Rahul"/>
            <person name="Thines Marco"/>
        </authorList>
    </citation>
    <scope>NUCLEOTIDE SEQUENCE [LARGE SCALE GENOMIC DNA]</scope>
</reference>
<feature type="region of interest" description="Disordered" evidence="1">
    <location>
        <begin position="399"/>
        <end position="504"/>
    </location>
</feature>
<evidence type="ECO:0008006" key="5">
    <source>
        <dbReference type="Google" id="ProtNLM"/>
    </source>
</evidence>
<feature type="region of interest" description="Disordered" evidence="1">
    <location>
        <begin position="609"/>
        <end position="628"/>
    </location>
</feature>